<accession>A0A8J2RPC1</accession>
<dbReference type="OrthoDB" id="6376429at2759"/>
<dbReference type="Gene3D" id="1.20.58.390">
    <property type="entry name" value="Neurotransmitter-gated ion-channel transmembrane domain"/>
    <property type="match status" value="1"/>
</dbReference>
<comment type="caution">
    <text evidence="2">The sequence shown here is derived from an EMBL/GenBank/DDBJ whole genome shotgun (WGS) entry which is preliminary data.</text>
</comment>
<dbReference type="AlphaFoldDB" id="A0A8J2RPC1"/>
<dbReference type="PRINTS" id="PR00253">
    <property type="entry name" value="GABAARECEPTR"/>
</dbReference>
<dbReference type="GO" id="GO:0004888">
    <property type="term" value="F:transmembrane signaling receptor activity"/>
    <property type="evidence" value="ECO:0007669"/>
    <property type="project" value="InterPro"/>
</dbReference>
<organism evidence="2 3">
    <name type="scientific">Daphnia galeata</name>
    <dbReference type="NCBI Taxonomy" id="27404"/>
    <lineage>
        <taxon>Eukaryota</taxon>
        <taxon>Metazoa</taxon>
        <taxon>Ecdysozoa</taxon>
        <taxon>Arthropoda</taxon>
        <taxon>Crustacea</taxon>
        <taxon>Branchiopoda</taxon>
        <taxon>Diplostraca</taxon>
        <taxon>Cladocera</taxon>
        <taxon>Anomopoda</taxon>
        <taxon>Daphniidae</taxon>
        <taxon>Daphnia</taxon>
    </lineage>
</organism>
<dbReference type="SUPFAM" id="SSF90112">
    <property type="entry name" value="Neurotransmitter-gated ion-channel transmembrane pore"/>
    <property type="match status" value="1"/>
</dbReference>
<keyword evidence="1" id="KW-0812">Transmembrane</keyword>
<evidence type="ECO:0000256" key="1">
    <source>
        <dbReference type="SAM" id="Phobius"/>
    </source>
</evidence>
<keyword evidence="3" id="KW-1185">Reference proteome</keyword>
<reference evidence="2" key="1">
    <citation type="submission" date="2021-11" db="EMBL/GenBank/DDBJ databases">
        <authorList>
            <person name="Schell T."/>
        </authorList>
    </citation>
    <scope>NUCLEOTIDE SEQUENCE</scope>
    <source>
        <strain evidence="2">M5</strain>
    </source>
</reference>
<dbReference type="GO" id="GO:0016020">
    <property type="term" value="C:membrane"/>
    <property type="evidence" value="ECO:0007669"/>
    <property type="project" value="InterPro"/>
</dbReference>
<dbReference type="Proteomes" id="UP000789390">
    <property type="component" value="Unassembled WGS sequence"/>
</dbReference>
<feature type="transmembrane region" description="Helical" evidence="1">
    <location>
        <begin position="20"/>
        <end position="43"/>
    </location>
</feature>
<keyword evidence="1" id="KW-0472">Membrane</keyword>
<name>A0A8J2RPC1_9CRUS</name>
<proteinExistence type="predicted"/>
<dbReference type="InterPro" id="IPR036719">
    <property type="entry name" value="Neuro-gated_channel_TM_sf"/>
</dbReference>
<dbReference type="InterPro" id="IPR038050">
    <property type="entry name" value="Neuro_actylchol_rec"/>
</dbReference>
<evidence type="ECO:0000313" key="2">
    <source>
        <dbReference type="EMBL" id="CAH0100252.1"/>
    </source>
</evidence>
<keyword evidence="1" id="KW-1133">Transmembrane helix</keyword>
<dbReference type="EMBL" id="CAKKLH010000035">
    <property type="protein sequence ID" value="CAH0100252.1"/>
    <property type="molecule type" value="Genomic_DNA"/>
</dbReference>
<dbReference type="GO" id="GO:0005216">
    <property type="term" value="F:monoatomic ion channel activity"/>
    <property type="evidence" value="ECO:0007669"/>
    <property type="project" value="InterPro"/>
</dbReference>
<protein>
    <recommendedName>
        <fullName evidence="4">Neurotransmitter-gated ion-channel transmembrane domain-containing protein</fullName>
    </recommendedName>
</protein>
<sequence length="162" mass="18374">MRIAAVGIPIPMCVGHAIDVWTGVCLTFVFGALLEFALVNYASRSDAHREKMKKQRKQWEMEHQAALDAMAADGLLDDRNSFAMKPLVPASTEVIFMEDGRDRGKQRNDGMSTDTSCRTWIGTYTLRSKRIDVISRIIFPLVFAVFNMAYWSTYLNQDDDTI</sequence>
<feature type="transmembrane region" description="Helical" evidence="1">
    <location>
        <begin position="133"/>
        <end position="151"/>
    </location>
</feature>
<dbReference type="InterPro" id="IPR006028">
    <property type="entry name" value="GABAA/Glycine_rcpt"/>
</dbReference>
<gene>
    <name evidence="2" type="ORF">DGAL_LOCUS2474</name>
</gene>
<evidence type="ECO:0000313" key="3">
    <source>
        <dbReference type="Proteomes" id="UP000789390"/>
    </source>
</evidence>
<evidence type="ECO:0008006" key="4">
    <source>
        <dbReference type="Google" id="ProtNLM"/>
    </source>
</evidence>